<dbReference type="GO" id="GO:0016413">
    <property type="term" value="F:O-acetyltransferase activity"/>
    <property type="evidence" value="ECO:0007669"/>
    <property type="project" value="InterPro"/>
</dbReference>
<proteinExistence type="inferred from homology"/>
<dbReference type="PANTHER" id="PTHR32285:SF217">
    <property type="entry name" value="PROTEIN TRICHOME BIREFRINGENCE-LIKE 31"/>
    <property type="match status" value="1"/>
</dbReference>
<sequence>MMKQPSLDRRIQSLFPYALASLLVLGTVRLVLDNLKNNQSHFVQQFLLWEAKEHRILVNISADDGIKEGCNVFEGKWVWDNESHPLYKEDSCPYLVKQVTCQRNGRPDSLYQNWRWQPNACRLPRFDPLKLLEVLRGKRLMFVGDSVQRGQFESMVCLVQSVIPEGKKSLHRIPPMKIFKAEEYNASIEYYWAPFIVESNSDHATNHTVLKRLVMLDSIAKHGKQWEGVDFLVFESYVWWMYKPLINATYGSPYNVQEYNVTTAYRLALETWANWMESSIDPHNQKVFFMSMSPTHLWSYEWKPGSHMNCFNESHPTQGPYWGTGSSLEIMKIVQDTLQDLKIDVTFLNITQLSEFRKDGHTTIFGERKGKLLTKEQRSDPKTYADCIHWCLPGVPDTWNEILYAHLLQHYLNSRSNEAQQNV</sequence>
<keyword evidence="6" id="KW-0472">Membrane</keyword>
<evidence type="ECO:0000259" key="8">
    <source>
        <dbReference type="Pfam" id="PF14416"/>
    </source>
</evidence>
<comment type="caution">
    <text evidence="9">The sequence shown here is derived from an EMBL/GenBank/DDBJ whole genome shotgun (WGS) entry which is preliminary data.</text>
</comment>
<dbReference type="Pfam" id="PF13839">
    <property type="entry name" value="PC-Esterase"/>
    <property type="match status" value="1"/>
</dbReference>
<evidence type="ECO:0000313" key="10">
    <source>
        <dbReference type="Proteomes" id="UP001415857"/>
    </source>
</evidence>
<organism evidence="9 10">
    <name type="scientific">Liquidambar formosana</name>
    <name type="common">Formosan gum</name>
    <dbReference type="NCBI Taxonomy" id="63359"/>
    <lineage>
        <taxon>Eukaryota</taxon>
        <taxon>Viridiplantae</taxon>
        <taxon>Streptophyta</taxon>
        <taxon>Embryophyta</taxon>
        <taxon>Tracheophyta</taxon>
        <taxon>Spermatophyta</taxon>
        <taxon>Magnoliopsida</taxon>
        <taxon>eudicotyledons</taxon>
        <taxon>Gunneridae</taxon>
        <taxon>Pentapetalae</taxon>
        <taxon>Saxifragales</taxon>
        <taxon>Altingiaceae</taxon>
        <taxon>Liquidambar</taxon>
    </lineage>
</organism>
<evidence type="ECO:0000313" key="9">
    <source>
        <dbReference type="EMBL" id="KAK9269237.1"/>
    </source>
</evidence>
<gene>
    <name evidence="9" type="ORF">L1049_001007</name>
</gene>
<evidence type="ECO:0000256" key="5">
    <source>
        <dbReference type="ARBA" id="ARBA00022989"/>
    </source>
</evidence>
<keyword evidence="5" id="KW-1133">Transmembrane helix</keyword>
<keyword evidence="4" id="KW-0735">Signal-anchor</keyword>
<dbReference type="Proteomes" id="UP001415857">
    <property type="component" value="Unassembled WGS sequence"/>
</dbReference>
<evidence type="ECO:0008006" key="11">
    <source>
        <dbReference type="Google" id="ProtNLM"/>
    </source>
</evidence>
<dbReference type="GO" id="GO:0016020">
    <property type="term" value="C:membrane"/>
    <property type="evidence" value="ECO:0007669"/>
    <property type="project" value="UniProtKB-SubCell"/>
</dbReference>
<evidence type="ECO:0000256" key="4">
    <source>
        <dbReference type="ARBA" id="ARBA00022968"/>
    </source>
</evidence>
<evidence type="ECO:0000256" key="3">
    <source>
        <dbReference type="ARBA" id="ARBA00022692"/>
    </source>
</evidence>
<dbReference type="InterPro" id="IPR029962">
    <property type="entry name" value="TBL"/>
</dbReference>
<evidence type="ECO:0000256" key="2">
    <source>
        <dbReference type="ARBA" id="ARBA00007727"/>
    </source>
</evidence>
<keyword evidence="3" id="KW-0812">Transmembrane</keyword>
<dbReference type="EMBL" id="JBBPBK010000015">
    <property type="protein sequence ID" value="KAK9269237.1"/>
    <property type="molecule type" value="Genomic_DNA"/>
</dbReference>
<evidence type="ECO:0000256" key="6">
    <source>
        <dbReference type="ARBA" id="ARBA00023136"/>
    </source>
</evidence>
<dbReference type="Pfam" id="PF14416">
    <property type="entry name" value="PMR5N"/>
    <property type="match status" value="1"/>
</dbReference>
<protein>
    <recommendedName>
        <fullName evidence="11">Trichome birefringence-like N-terminal domain-containing protein</fullName>
    </recommendedName>
</protein>
<accession>A0AAP0N9T8</accession>
<keyword evidence="10" id="KW-1185">Reference proteome</keyword>
<dbReference type="GO" id="GO:0005794">
    <property type="term" value="C:Golgi apparatus"/>
    <property type="evidence" value="ECO:0007669"/>
    <property type="project" value="TreeGrafter"/>
</dbReference>
<reference evidence="9 10" key="1">
    <citation type="journal article" date="2024" name="Plant J.">
        <title>Genome sequences and population genomics reveal climatic adaptation and genomic divergence between two closely related sweetgum species.</title>
        <authorList>
            <person name="Xu W.Q."/>
            <person name="Ren C.Q."/>
            <person name="Zhang X.Y."/>
            <person name="Comes H.P."/>
            <person name="Liu X.H."/>
            <person name="Li Y.G."/>
            <person name="Kettle C.J."/>
            <person name="Jalonen R."/>
            <person name="Gaisberger H."/>
            <person name="Ma Y.Z."/>
            <person name="Qiu Y.X."/>
        </authorList>
    </citation>
    <scope>NUCLEOTIDE SEQUENCE [LARGE SCALE GENOMIC DNA]</scope>
    <source>
        <strain evidence="9">Hangzhou</strain>
    </source>
</reference>
<dbReference type="InterPro" id="IPR026057">
    <property type="entry name" value="TBL_C"/>
</dbReference>
<dbReference type="InterPro" id="IPR025846">
    <property type="entry name" value="TBL_N"/>
</dbReference>
<comment type="similarity">
    <text evidence="2">Belongs to the PC-esterase family. TBL subfamily.</text>
</comment>
<comment type="subcellular location">
    <subcellularLocation>
        <location evidence="1">Membrane</location>
        <topology evidence="1">Single-pass membrane protein</topology>
    </subcellularLocation>
</comment>
<feature type="domain" description="Trichome birefringence-like C-terminal" evidence="7">
    <location>
        <begin position="123"/>
        <end position="405"/>
    </location>
</feature>
<feature type="domain" description="Trichome birefringence-like N-terminal" evidence="8">
    <location>
        <begin position="69"/>
        <end position="121"/>
    </location>
</feature>
<dbReference type="PANTHER" id="PTHR32285">
    <property type="entry name" value="PROTEIN TRICHOME BIREFRINGENCE-LIKE 9-RELATED"/>
    <property type="match status" value="1"/>
</dbReference>
<name>A0AAP0N9T8_LIQFO</name>
<evidence type="ECO:0000256" key="1">
    <source>
        <dbReference type="ARBA" id="ARBA00004167"/>
    </source>
</evidence>
<evidence type="ECO:0000259" key="7">
    <source>
        <dbReference type="Pfam" id="PF13839"/>
    </source>
</evidence>
<dbReference type="AlphaFoldDB" id="A0AAP0N9T8"/>